<dbReference type="Proteomes" id="UP001497623">
    <property type="component" value="Unassembled WGS sequence"/>
</dbReference>
<feature type="domain" description="Ig-like" evidence="1">
    <location>
        <begin position="1"/>
        <end position="100"/>
    </location>
</feature>
<feature type="non-terminal residue" evidence="2">
    <location>
        <position position="100"/>
    </location>
</feature>
<dbReference type="PROSITE" id="PS50835">
    <property type="entry name" value="IG_LIKE"/>
    <property type="match status" value="1"/>
</dbReference>
<evidence type="ECO:0000313" key="3">
    <source>
        <dbReference type="Proteomes" id="UP001497623"/>
    </source>
</evidence>
<dbReference type="AlphaFoldDB" id="A0AAV2RML6"/>
<accession>A0AAV2RML6</accession>
<dbReference type="Pfam" id="PF07686">
    <property type="entry name" value="V-set"/>
    <property type="match status" value="1"/>
</dbReference>
<name>A0AAV2RML6_MEGNR</name>
<dbReference type="InterPro" id="IPR013783">
    <property type="entry name" value="Ig-like_fold"/>
</dbReference>
<dbReference type="InterPro" id="IPR013106">
    <property type="entry name" value="Ig_V-set"/>
</dbReference>
<dbReference type="InterPro" id="IPR007110">
    <property type="entry name" value="Ig-like_dom"/>
</dbReference>
<dbReference type="EMBL" id="CAXKWB010025505">
    <property type="protein sequence ID" value="CAL4128328.1"/>
    <property type="molecule type" value="Genomic_DNA"/>
</dbReference>
<protein>
    <recommendedName>
        <fullName evidence="1">Ig-like domain-containing protein</fullName>
    </recommendedName>
</protein>
<dbReference type="InterPro" id="IPR036179">
    <property type="entry name" value="Ig-like_dom_sf"/>
</dbReference>
<sequence>AELPCHLHSPKYQDRAILALWYKGDRKPVYSYDARKPDNYSFSSDGYHKYNQELFNGTVKFVTTRSPAILILEPVRSQDAGVYTCRVDFQTSPTANTVVN</sequence>
<dbReference type="PANTHER" id="PTHR23278:SF19">
    <property type="entry name" value="OBSCURIN"/>
    <property type="match status" value="1"/>
</dbReference>
<feature type="non-terminal residue" evidence="2">
    <location>
        <position position="1"/>
    </location>
</feature>
<organism evidence="2 3">
    <name type="scientific">Meganyctiphanes norvegica</name>
    <name type="common">Northern krill</name>
    <name type="synonym">Thysanopoda norvegica</name>
    <dbReference type="NCBI Taxonomy" id="48144"/>
    <lineage>
        <taxon>Eukaryota</taxon>
        <taxon>Metazoa</taxon>
        <taxon>Ecdysozoa</taxon>
        <taxon>Arthropoda</taxon>
        <taxon>Crustacea</taxon>
        <taxon>Multicrustacea</taxon>
        <taxon>Malacostraca</taxon>
        <taxon>Eumalacostraca</taxon>
        <taxon>Eucarida</taxon>
        <taxon>Euphausiacea</taxon>
        <taxon>Euphausiidae</taxon>
        <taxon>Meganyctiphanes</taxon>
    </lineage>
</organism>
<keyword evidence="3" id="KW-1185">Reference proteome</keyword>
<dbReference type="Gene3D" id="2.60.40.10">
    <property type="entry name" value="Immunoglobulins"/>
    <property type="match status" value="1"/>
</dbReference>
<proteinExistence type="predicted"/>
<comment type="caution">
    <text evidence="2">The sequence shown here is derived from an EMBL/GenBank/DDBJ whole genome shotgun (WGS) entry which is preliminary data.</text>
</comment>
<dbReference type="SUPFAM" id="SSF48726">
    <property type="entry name" value="Immunoglobulin"/>
    <property type="match status" value="1"/>
</dbReference>
<evidence type="ECO:0000259" key="1">
    <source>
        <dbReference type="PROSITE" id="PS50835"/>
    </source>
</evidence>
<gene>
    <name evidence="2" type="ORF">MNOR_LOCUS26025</name>
</gene>
<evidence type="ECO:0000313" key="2">
    <source>
        <dbReference type="EMBL" id="CAL4128328.1"/>
    </source>
</evidence>
<dbReference type="PANTHER" id="PTHR23278">
    <property type="entry name" value="SIDESTEP PROTEIN"/>
    <property type="match status" value="1"/>
</dbReference>
<reference evidence="2 3" key="1">
    <citation type="submission" date="2024-05" db="EMBL/GenBank/DDBJ databases">
        <authorList>
            <person name="Wallberg A."/>
        </authorList>
    </citation>
    <scope>NUCLEOTIDE SEQUENCE [LARGE SCALE GENOMIC DNA]</scope>
</reference>